<evidence type="ECO:0000256" key="1">
    <source>
        <dbReference type="ARBA" id="ARBA00004561"/>
    </source>
</evidence>
<dbReference type="InterPro" id="IPR000259">
    <property type="entry name" value="Adhesion_dom_fimbrial"/>
</dbReference>
<comment type="similarity">
    <text evidence="2">Belongs to the fimbrial protein family.</text>
</comment>
<evidence type="ECO:0000259" key="5">
    <source>
        <dbReference type="Pfam" id="PF00419"/>
    </source>
</evidence>
<dbReference type="Gene3D" id="2.60.40.1090">
    <property type="entry name" value="Fimbrial-type adhesion domain"/>
    <property type="match status" value="1"/>
</dbReference>
<dbReference type="Proteomes" id="UP000270272">
    <property type="component" value="Chromosome"/>
</dbReference>
<sequence>MALAPRREVKIFNIQLQCSGGVSESGYANIHTTFSGNLATSTTAAQGVLINEKSGNAAAKGIGVQVLKDGTPLEFSKKYNIGTLQTQETRYITLPYRARFYQYASTTSTGEVESHMIFNLTYD</sequence>
<organism evidence="6 7">
    <name type="scientific">Citrobacter koseri</name>
    <name type="common">Citrobacter diversus</name>
    <dbReference type="NCBI Taxonomy" id="545"/>
    <lineage>
        <taxon>Bacteria</taxon>
        <taxon>Pseudomonadati</taxon>
        <taxon>Pseudomonadota</taxon>
        <taxon>Gammaproteobacteria</taxon>
        <taxon>Enterobacterales</taxon>
        <taxon>Enterobacteriaceae</taxon>
        <taxon>Citrobacter</taxon>
    </lineage>
</organism>
<dbReference type="PANTHER" id="PTHR33420:SF3">
    <property type="entry name" value="FIMBRIAL SUBUNIT ELFA"/>
    <property type="match status" value="1"/>
</dbReference>
<evidence type="ECO:0000313" key="6">
    <source>
        <dbReference type="EMBL" id="VEB85338.1"/>
    </source>
</evidence>
<evidence type="ECO:0000313" key="7">
    <source>
        <dbReference type="Proteomes" id="UP000270272"/>
    </source>
</evidence>
<keyword evidence="4" id="KW-0281">Fimbrium</keyword>
<dbReference type="InterPro" id="IPR008966">
    <property type="entry name" value="Adhesion_dom_sf"/>
</dbReference>
<proteinExistence type="inferred from homology"/>
<evidence type="ECO:0000256" key="3">
    <source>
        <dbReference type="ARBA" id="ARBA00022729"/>
    </source>
</evidence>
<keyword evidence="3" id="KW-0732">Signal</keyword>
<evidence type="ECO:0000256" key="4">
    <source>
        <dbReference type="ARBA" id="ARBA00023263"/>
    </source>
</evidence>
<dbReference type="InterPro" id="IPR050263">
    <property type="entry name" value="Bact_Fimbrial_Adh_Pro"/>
</dbReference>
<comment type="subcellular location">
    <subcellularLocation>
        <location evidence="1">Fimbrium</location>
    </subcellularLocation>
</comment>
<dbReference type="InterPro" id="IPR036937">
    <property type="entry name" value="Adhesion_dom_fimbrial_sf"/>
</dbReference>
<feature type="domain" description="Fimbrial-type adhesion" evidence="5">
    <location>
        <begin position="12"/>
        <end position="123"/>
    </location>
</feature>
<dbReference type="Pfam" id="PF00419">
    <property type="entry name" value="Fimbrial"/>
    <property type="match status" value="1"/>
</dbReference>
<dbReference type="GO" id="GO:0009289">
    <property type="term" value="C:pilus"/>
    <property type="evidence" value="ECO:0007669"/>
    <property type="project" value="UniProtKB-SubCell"/>
</dbReference>
<protein>
    <submittedName>
        <fullName evidence="6">Fimbrial adhesin</fullName>
    </submittedName>
</protein>
<dbReference type="EMBL" id="LR134204">
    <property type="protein sequence ID" value="VEB85338.1"/>
    <property type="molecule type" value="Genomic_DNA"/>
</dbReference>
<evidence type="ECO:0000256" key="2">
    <source>
        <dbReference type="ARBA" id="ARBA00006671"/>
    </source>
</evidence>
<name>A0A447UH44_CITKO</name>
<dbReference type="GO" id="GO:0043709">
    <property type="term" value="P:cell adhesion involved in single-species biofilm formation"/>
    <property type="evidence" value="ECO:0007669"/>
    <property type="project" value="TreeGrafter"/>
</dbReference>
<dbReference type="PANTHER" id="PTHR33420">
    <property type="entry name" value="FIMBRIAL SUBUNIT ELFA-RELATED"/>
    <property type="match status" value="1"/>
</dbReference>
<reference evidence="6 7" key="1">
    <citation type="submission" date="2018-12" db="EMBL/GenBank/DDBJ databases">
        <authorList>
            <consortium name="Pathogen Informatics"/>
        </authorList>
    </citation>
    <scope>NUCLEOTIDE SEQUENCE [LARGE SCALE GENOMIC DNA]</scope>
    <source>
        <strain evidence="6 7">NCTC11075</strain>
    </source>
</reference>
<dbReference type="AlphaFoldDB" id="A0A447UH44"/>
<accession>A0A447UH44</accession>
<gene>
    <name evidence="6" type="ORF">NCTC11075_00742</name>
</gene>
<dbReference type="SUPFAM" id="SSF49401">
    <property type="entry name" value="Bacterial adhesins"/>
    <property type="match status" value="1"/>
</dbReference>